<dbReference type="Gene3D" id="3.30.70.100">
    <property type="match status" value="1"/>
</dbReference>
<proteinExistence type="predicted"/>
<dbReference type="Pfam" id="PF07110">
    <property type="entry name" value="EthD"/>
    <property type="match status" value="1"/>
</dbReference>
<dbReference type="SUPFAM" id="SSF54909">
    <property type="entry name" value="Dimeric alpha+beta barrel"/>
    <property type="match status" value="1"/>
</dbReference>
<evidence type="ECO:0000313" key="2">
    <source>
        <dbReference type="EMBL" id="CAA9450068.1"/>
    </source>
</evidence>
<dbReference type="AlphaFoldDB" id="A0A6J4QNE7"/>
<accession>A0A6J4QNE7</accession>
<protein>
    <recommendedName>
        <fullName evidence="1">EthD domain-containing protein</fullName>
    </recommendedName>
</protein>
<evidence type="ECO:0000259" key="1">
    <source>
        <dbReference type="Pfam" id="PF07110"/>
    </source>
</evidence>
<feature type="domain" description="EthD" evidence="1">
    <location>
        <begin position="11"/>
        <end position="95"/>
    </location>
</feature>
<dbReference type="GO" id="GO:0016491">
    <property type="term" value="F:oxidoreductase activity"/>
    <property type="evidence" value="ECO:0007669"/>
    <property type="project" value="InterPro"/>
</dbReference>
<dbReference type="EMBL" id="CADCVH010000023">
    <property type="protein sequence ID" value="CAA9450068.1"/>
    <property type="molecule type" value="Genomic_DNA"/>
</dbReference>
<name>A0A6J4QNE7_9ACTN</name>
<reference evidence="2" key="1">
    <citation type="submission" date="2020-02" db="EMBL/GenBank/DDBJ databases">
        <authorList>
            <person name="Meier V. D."/>
        </authorList>
    </citation>
    <scope>NUCLEOTIDE SEQUENCE</scope>
    <source>
        <strain evidence="2">AVDCRST_MAG02</strain>
    </source>
</reference>
<dbReference type="InterPro" id="IPR011008">
    <property type="entry name" value="Dimeric_a/b-barrel"/>
</dbReference>
<sequence length="228" mass="25615">MIRFFSLIARREGVSPREFHDHWRHPHGTMGRLIPGLRSYVQAHQIPTDLLGPDQDEFEGVVVAAFDSADQATGLADEPQYVDRVQPDEPSFQDLPKNRFFSTDEEVLVPRVKTQDGAGYADALWYDLDSSVSIQLLQFVRPGGDPGWVGDDDAELGRRIGALRHARNRPSREVHGDDPPFLGARQLWWPTVTAFNEGVRGDPDAFRELVGRGGDSLTLLAQSERFLR</sequence>
<gene>
    <name evidence="2" type="ORF">AVDCRST_MAG02-680</name>
</gene>
<organism evidence="2">
    <name type="scientific">uncultured Rubrobacteraceae bacterium</name>
    <dbReference type="NCBI Taxonomy" id="349277"/>
    <lineage>
        <taxon>Bacteria</taxon>
        <taxon>Bacillati</taxon>
        <taxon>Actinomycetota</taxon>
        <taxon>Rubrobacteria</taxon>
        <taxon>Rubrobacterales</taxon>
        <taxon>Rubrobacteraceae</taxon>
        <taxon>environmental samples</taxon>
    </lineage>
</organism>
<dbReference type="InterPro" id="IPR009799">
    <property type="entry name" value="EthD_dom"/>
</dbReference>